<dbReference type="GO" id="GO:0005634">
    <property type="term" value="C:nucleus"/>
    <property type="evidence" value="ECO:0007669"/>
    <property type="project" value="UniProtKB-SubCell"/>
</dbReference>
<evidence type="ECO:0000256" key="6">
    <source>
        <dbReference type="ARBA" id="ARBA00023242"/>
    </source>
</evidence>
<dbReference type="PROSITE" id="PS00028">
    <property type="entry name" value="ZINC_FINGER_C2H2_1"/>
    <property type="match status" value="1"/>
</dbReference>
<evidence type="ECO:0000256" key="3">
    <source>
        <dbReference type="ARBA" id="ARBA00022737"/>
    </source>
</evidence>
<reference evidence="10" key="1">
    <citation type="submission" date="2023-03" db="EMBL/GenBank/DDBJ databases">
        <title>Massive genome expansion in bonnet fungi (Mycena s.s.) driven by repeated elements and novel gene families across ecological guilds.</title>
        <authorList>
            <consortium name="Lawrence Berkeley National Laboratory"/>
            <person name="Harder C.B."/>
            <person name="Miyauchi S."/>
            <person name="Viragh M."/>
            <person name="Kuo A."/>
            <person name="Thoen E."/>
            <person name="Andreopoulos B."/>
            <person name="Lu D."/>
            <person name="Skrede I."/>
            <person name="Drula E."/>
            <person name="Henrissat B."/>
            <person name="Morin E."/>
            <person name="Kohler A."/>
            <person name="Barry K."/>
            <person name="LaButti K."/>
            <person name="Morin E."/>
            <person name="Salamov A."/>
            <person name="Lipzen A."/>
            <person name="Mereny Z."/>
            <person name="Hegedus B."/>
            <person name="Baldrian P."/>
            <person name="Stursova M."/>
            <person name="Weitz H."/>
            <person name="Taylor A."/>
            <person name="Grigoriev I.V."/>
            <person name="Nagy L.G."/>
            <person name="Martin F."/>
            <person name="Kauserud H."/>
        </authorList>
    </citation>
    <scope>NUCLEOTIDE SEQUENCE</scope>
    <source>
        <strain evidence="10">9284</strain>
    </source>
</reference>
<feature type="region of interest" description="Disordered" evidence="8">
    <location>
        <begin position="35"/>
        <end position="57"/>
    </location>
</feature>
<accession>A0AAD7B954</accession>
<proteinExistence type="predicted"/>
<name>A0AAD7B954_9AGAR</name>
<dbReference type="InterPro" id="IPR050331">
    <property type="entry name" value="Zinc_finger"/>
</dbReference>
<feature type="region of interest" description="Disordered" evidence="8">
    <location>
        <begin position="259"/>
        <end position="282"/>
    </location>
</feature>
<dbReference type="Gene3D" id="3.30.160.60">
    <property type="entry name" value="Classic Zinc Finger"/>
    <property type="match status" value="2"/>
</dbReference>
<gene>
    <name evidence="10" type="ORF">FB45DRAFT_259948</name>
</gene>
<dbReference type="SMART" id="SM00355">
    <property type="entry name" value="ZnF_C2H2"/>
    <property type="match status" value="2"/>
</dbReference>
<keyword evidence="6" id="KW-0539">Nucleus</keyword>
<dbReference type="PROSITE" id="PS50157">
    <property type="entry name" value="ZINC_FINGER_C2H2_2"/>
    <property type="match status" value="1"/>
</dbReference>
<organism evidence="10 11">
    <name type="scientific">Roridomyces roridus</name>
    <dbReference type="NCBI Taxonomy" id="1738132"/>
    <lineage>
        <taxon>Eukaryota</taxon>
        <taxon>Fungi</taxon>
        <taxon>Dikarya</taxon>
        <taxon>Basidiomycota</taxon>
        <taxon>Agaricomycotina</taxon>
        <taxon>Agaricomycetes</taxon>
        <taxon>Agaricomycetidae</taxon>
        <taxon>Agaricales</taxon>
        <taxon>Marasmiineae</taxon>
        <taxon>Mycenaceae</taxon>
        <taxon>Roridomyces</taxon>
    </lineage>
</organism>
<dbReference type="CDD" id="cd15489">
    <property type="entry name" value="PHD_SF"/>
    <property type="match status" value="1"/>
</dbReference>
<dbReference type="GO" id="GO:0010468">
    <property type="term" value="P:regulation of gene expression"/>
    <property type="evidence" value="ECO:0007669"/>
    <property type="project" value="TreeGrafter"/>
</dbReference>
<keyword evidence="3" id="KW-0677">Repeat</keyword>
<keyword evidence="2" id="KW-0479">Metal-binding</keyword>
<evidence type="ECO:0000256" key="2">
    <source>
        <dbReference type="ARBA" id="ARBA00022723"/>
    </source>
</evidence>
<comment type="subcellular location">
    <subcellularLocation>
        <location evidence="1">Nucleus</location>
    </subcellularLocation>
</comment>
<dbReference type="GO" id="GO:0008270">
    <property type="term" value="F:zinc ion binding"/>
    <property type="evidence" value="ECO:0007669"/>
    <property type="project" value="UniProtKB-KW"/>
</dbReference>
<protein>
    <recommendedName>
        <fullName evidence="9">C2H2-type domain-containing protein</fullName>
    </recommendedName>
</protein>
<dbReference type="SUPFAM" id="SSF57667">
    <property type="entry name" value="beta-beta-alpha zinc fingers"/>
    <property type="match status" value="1"/>
</dbReference>
<evidence type="ECO:0000313" key="11">
    <source>
        <dbReference type="Proteomes" id="UP001221142"/>
    </source>
</evidence>
<sequence>MPFISHASGITLGEGTFTNVQGNLNIYHGVKRRREESEDLHVSGEPMAKRRRQEDRDGMKIIRNKNLSLAFEIGRGLGYRLHAGKIKERAVVVKVFNAGRNAREHLDATVLLSQGLLHPNVLRIEGTSSPTSMYHFIAYENAQRQTAEGPLATALRDDLDKSIMLGFKMISDLSSGIDYLRTQDITLPPGPESFDVFLDINDRFLLSLNPPRDATTAHQEQGDTRSVWTLFNGLCQKVLRSANRVLHDEDIQRTATVFDSSPRPEAPSKFLQMPSSDQAPVQNEEAIPADREEAPSVPPRREYVWRMMDIPQSLAFIAAQITRDLALRRASINHVVFSDSGSIHRCSGYIREEVTLATRPEDSAVVSHDAPTIQEVCSVCHEVVNSGEVFRCFCGQEEPGSRPTFKCRSCKSWSHKDCRPTLNEPICRFCFWSPSDISAAPMFLSSNNPAETSDTAILPDEPLANSAQAWMATPDFRPLGDTFDGFINDDPNGLLSYGPPLFPEEVFPEQDEFVPFNHFPELRVPPSTPDDPTGLGLMGWGLNDHNTDNWLYNPPDLQSTYTPTNSGFEELESDIALHRGVYNPTPGTLQVPPRSRSVDFISTRRALDGTTDLDPRVVATDAARIHMKRPAAHFKCTRCDATFTSPHNLKRHENAHDGIRPYPCQQGCGQRFTTAGTAARHSKRCRANPLNAQVAGMQPTSATLGVQLVASA</sequence>
<evidence type="ECO:0000256" key="7">
    <source>
        <dbReference type="PROSITE-ProRule" id="PRU00042"/>
    </source>
</evidence>
<dbReference type="Proteomes" id="UP001221142">
    <property type="component" value="Unassembled WGS sequence"/>
</dbReference>
<dbReference type="InterPro" id="IPR036236">
    <property type="entry name" value="Znf_C2H2_sf"/>
</dbReference>
<evidence type="ECO:0000256" key="4">
    <source>
        <dbReference type="ARBA" id="ARBA00022771"/>
    </source>
</evidence>
<dbReference type="EMBL" id="JARKIF010000027">
    <property type="protein sequence ID" value="KAJ7613961.1"/>
    <property type="molecule type" value="Genomic_DNA"/>
</dbReference>
<dbReference type="InterPro" id="IPR013087">
    <property type="entry name" value="Znf_C2H2_type"/>
</dbReference>
<evidence type="ECO:0000256" key="8">
    <source>
        <dbReference type="SAM" id="MobiDB-lite"/>
    </source>
</evidence>
<dbReference type="PANTHER" id="PTHR16515">
    <property type="entry name" value="PR DOMAIN ZINC FINGER PROTEIN"/>
    <property type="match status" value="1"/>
</dbReference>
<dbReference type="PANTHER" id="PTHR16515:SF66">
    <property type="entry name" value="C2H2-TYPE DOMAIN-CONTAINING PROTEIN"/>
    <property type="match status" value="1"/>
</dbReference>
<dbReference type="Pfam" id="PF00096">
    <property type="entry name" value="zf-C2H2"/>
    <property type="match status" value="1"/>
</dbReference>
<evidence type="ECO:0000259" key="9">
    <source>
        <dbReference type="PROSITE" id="PS50157"/>
    </source>
</evidence>
<evidence type="ECO:0000256" key="1">
    <source>
        <dbReference type="ARBA" id="ARBA00004123"/>
    </source>
</evidence>
<comment type="caution">
    <text evidence="10">The sequence shown here is derived from an EMBL/GenBank/DDBJ whole genome shotgun (WGS) entry which is preliminary data.</text>
</comment>
<evidence type="ECO:0000313" key="10">
    <source>
        <dbReference type="EMBL" id="KAJ7613961.1"/>
    </source>
</evidence>
<feature type="domain" description="C2H2-type" evidence="9">
    <location>
        <begin position="634"/>
        <end position="661"/>
    </location>
</feature>
<keyword evidence="5" id="KW-0862">Zinc</keyword>
<keyword evidence="11" id="KW-1185">Reference proteome</keyword>
<dbReference type="AlphaFoldDB" id="A0AAD7B954"/>
<keyword evidence="4 7" id="KW-0863">Zinc-finger</keyword>
<evidence type="ECO:0000256" key="5">
    <source>
        <dbReference type="ARBA" id="ARBA00022833"/>
    </source>
</evidence>